<feature type="transmembrane region" description="Helical" evidence="1">
    <location>
        <begin position="326"/>
        <end position="347"/>
    </location>
</feature>
<dbReference type="KEGG" id="aaqi:AAQM_0776"/>
<keyword evidence="1" id="KW-1133">Transmembrane helix</keyword>
<keyword evidence="1" id="KW-0812">Transmembrane</keyword>
<name>A0AAE7E0V2_9BACT</name>
<organism evidence="2 3">
    <name type="scientific">Arcobacter aquimarinus</name>
    <dbReference type="NCBI Taxonomy" id="1315211"/>
    <lineage>
        <taxon>Bacteria</taxon>
        <taxon>Pseudomonadati</taxon>
        <taxon>Campylobacterota</taxon>
        <taxon>Epsilonproteobacteria</taxon>
        <taxon>Campylobacterales</taxon>
        <taxon>Arcobacteraceae</taxon>
        <taxon>Arcobacter</taxon>
    </lineage>
</organism>
<dbReference type="PANTHER" id="PTHR32063">
    <property type="match status" value="1"/>
</dbReference>
<dbReference type="PRINTS" id="PR00702">
    <property type="entry name" value="ACRIFLAVINRP"/>
</dbReference>
<evidence type="ECO:0000313" key="3">
    <source>
        <dbReference type="Proteomes" id="UP000502065"/>
    </source>
</evidence>
<feature type="transmembrane region" description="Helical" evidence="1">
    <location>
        <begin position="383"/>
        <end position="405"/>
    </location>
</feature>
<feature type="transmembrane region" description="Helical" evidence="1">
    <location>
        <begin position="962"/>
        <end position="981"/>
    </location>
</feature>
<gene>
    <name evidence="2" type="ORF">AAQM_0776</name>
</gene>
<dbReference type="RefSeq" id="WP_129096015.1">
    <property type="nucleotide sequence ID" value="NZ_CBCSAE010000001.1"/>
</dbReference>
<feature type="transmembrane region" description="Helical" evidence="1">
    <location>
        <begin position="916"/>
        <end position="941"/>
    </location>
</feature>
<dbReference type="Gene3D" id="3.30.2090.10">
    <property type="entry name" value="Multidrug efflux transporter AcrB TolC docking domain, DN and DC subdomains"/>
    <property type="match status" value="2"/>
</dbReference>
<accession>A0AAE7E0V2</accession>
<dbReference type="Gene3D" id="3.30.70.1430">
    <property type="entry name" value="Multidrug efflux transporter AcrB pore domain"/>
    <property type="match status" value="2"/>
</dbReference>
<feature type="transmembrane region" description="Helical" evidence="1">
    <location>
        <begin position="993"/>
        <end position="1019"/>
    </location>
</feature>
<dbReference type="GO" id="GO:0005886">
    <property type="term" value="C:plasma membrane"/>
    <property type="evidence" value="ECO:0007669"/>
    <property type="project" value="TreeGrafter"/>
</dbReference>
<feature type="transmembrane region" description="Helical" evidence="1">
    <location>
        <begin position="864"/>
        <end position="883"/>
    </location>
</feature>
<dbReference type="InterPro" id="IPR001036">
    <property type="entry name" value="Acrflvin-R"/>
</dbReference>
<dbReference type="PANTHER" id="PTHR32063:SF33">
    <property type="entry name" value="RND SUPERFAMILY EFFLUX PUMP PERMEASE COMPONENT"/>
    <property type="match status" value="1"/>
</dbReference>
<dbReference type="Gene3D" id="3.30.70.1320">
    <property type="entry name" value="Multidrug efflux transporter AcrB pore domain like"/>
    <property type="match status" value="1"/>
</dbReference>
<dbReference type="Gene3D" id="1.20.1640.10">
    <property type="entry name" value="Multidrug efflux transporter AcrB transmembrane domain"/>
    <property type="match status" value="2"/>
</dbReference>
<feature type="transmembrane region" description="Helical" evidence="1">
    <location>
        <begin position="526"/>
        <end position="547"/>
    </location>
</feature>
<reference evidence="2 3" key="1">
    <citation type="submission" date="2018-07" db="EMBL/GenBank/DDBJ databases">
        <title>Identification of phenol metabolism pathways in Arcobacter.</title>
        <authorList>
            <person name="Miller W.G."/>
            <person name="Yee E."/>
            <person name="Bono J.L."/>
        </authorList>
    </citation>
    <scope>NUCLEOTIDE SEQUENCE [LARGE SCALE GENOMIC DNA]</scope>
    <source>
        <strain evidence="2 3">W63</strain>
    </source>
</reference>
<keyword evidence="1" id="KW-0472">Membrane</keyword>
<sequence length="1028" mass="114826">MIAWFARNSVAANLLMVTILAFGLFSLFKLIPLEIFPTIEKDEVTISMSLKGATPEDVESSLTIRIEESIADLEGIKQIKSTSSEGKSSVKVEIDKGYDAKVLLAEIKNRVDAINTFPSEADKAVIEQTIRKRDVMVVTLSSDYDEREIREYAQEIRDSIVQLDGVTQAELTGVRDFEISIEISQDTLIQYDLTIEDISNAINNSSLDLSSGNLKTTNGDVLVRIKSQAYTKDEFESIIVKRNSDGSIVLLKDIANVNDGFEETPIRSRLNGKNSVFIDIYRVGNESAIAVANAVKKYIQDKQSSLPQGYELSYWDDDSQIVKNRLSILLSSAVQGSILIIILLTLFLRPVIAFWVFIGIPISFAGAFFLMPVFDVTLNNLSLFGFILVLGIVVDDAIVTGENIYTHLKKSPSGEMAAINGTIEVARPVTFGVLTTIAAFVPLAFVEGDRSTLFTQIPYVVIPVLIFSLIESKFILPAHLKHIKLRQEKNKTSKLEEFQHKFADGFERLILKYYKPILNLAINNKFTTITIFMSMLTLIVAFSLGGWTKFIFFPRVPSESIEVNLTMPSGTPFEITNQHITHLTKTAEQLREKYRDENTNESVIKNIMTVVGGRGGVSNQGSVEFEITPPEKRELKVTSEELAKQWRQLSGDIIGAETVEYRAERGRGGYPIDIQLTSSSMQTLNIVSNEIKKYLENFDTVFDISDSLSDGKEELKIELTKEGKLLGITKQEISSQIRAAIYGIEVQSIQRGRDDVKVMIRYEKEDRKSIANLNELIITTNNKDKIPLSNIATLVPSKGPSSILRTDRFRTINVTADIDKQNTNIFALQSDLESYLDELLLKYPDVKYSFEGEQKEQAETFGSLVYSLAFAIFAIYVLLAIPFKSYVQPLIVMSVIPFGIIGAVMGHWILGMDLTVLSLMGMLALMGVLVNDSLVLVDYINKTYEEKKDIMYAILNAGVARFRPVMLTSLTTFIGLVPLLFDKSTTAQFLIPMATSLGFGILFATFTTLILVPVHYLIVHNVVKYFKG</sequence>
<proteinExistence type="predicted"/>
<feature type="transmembrane region" description="Helical" evidence="1">
    <location>
        <begin position="890"/>
        <end position="910"/>
    </location>
</feature>
<dbReference type="SUPFAM" id="SSF82693">
    <property type="entry name" value="Multidrug efflux transporter AcrB pore domain, PN1, PN2, PC1 and PC2 subdomains"/>
    <property type="match status" value="2"/>
</dbReference>
<keyword evidence="3" id="KW-1185">Reference proteome</keyword>
<protein>
    <submittedName>
        <fullName evidence="2">RND family efflux system, inner membrane transporter, AcrB family</fullName>
    </submittedName>
</protein>
<evidence type="ECO:0000313" key="2">
    <source>
        <dbReference type="EMBL" id="QKE25539.1"/>
    </source>
</evidence>
<dbReference type="AlphaFoldDB" id="A0AAE7E0V2"/>
<dbReference type="InterPro" id="IPR027463">
    <property type="entry name" value="AcrB_DN_DC_subdom"/>
</dbReference>
<dbReference type="SUPFAM" id="SSF82866">
    <property type="entry name" value="Multidrug efflux transporter AcrB transmembrane domain"/>
    <property type="match status" value="2"/>
</dbReference>
<feature type="transmembrane region" description="Helical" evidence="1">
    <location>
        <begin position="352"/>
        <end position="371"/>
    </location>
</feature>
<evidence type="ECO:0000256" key="1">
    <source>
        <dbReference type="SAM" id="Phobius"/>
    </source>
</evidence>
<dbReference type="GO" id="GO:0042910">
    <property type="term" value="F:xenobiotic transmembrane transporter activity"/>
    <property type="evidence" value="ECO:0007669"/>
    <property type="project" value="TreeGrafter"/>
</dbReference>
<dbReference type="SUPFAM" id="SSF82714">
    <property type="entry name" value="Multidrug efflux transporter AcrB TolC docking domain, DN and DC subdomains"/>
    <property type="match status" value="2"/>
</dbReference>
<dbReference type="Proteomes" id="UP000502065">
    <property type="component" value="Chromosome"/>
</dbReference>
<dbReference type="Pfam" id="PF00873">
    <property type="entry name" value="ACR_tran"/>
    <property type="match status" value="1"/>
</dbReference>
<dbReference type="EMBL" id="CP030944">
    <property type="protein sequence ID" value="QKE25539.1"/>
    <property type="molecule type" value="Genomic_DNA"/>
</dbReference>
<feature type="transmembrane region" description="Helical" evidence="1">
    <location>
        <begin position="457"/>
        <end position="476"/>
    </location>
</feature>
<feature type="transmembrane region" description="Helical" evidence="1">
    <location>
        <begin position="12"/>
        <end position="31"/>
    </location>
</feature>
<dbReference type="Gene3D" id="3.30.70.1440">
    <property type="entry name" value="Multidrug efflux transporter AcrB pore domain"/>
    <property type="match status" value="1"/>
</dbReference>